<proteinExistence type="predicted"/>
<evidence type="ECO:0000313" key="5">
    <source>
        <dbReference type="Proteomes" id="UP000558089"/>
    </source>
</evidence>
<gene>
    <name evidence="4" type="ORF">GUA46_11900</name>
</gene>
<accession>A0A850NIM9</accession>
<feature type="domain" description="DUF5916" evidence="3">
    <location>
        <begin position="240"/>
        <end position="326"/>
    </location>
</feature>
<name>A0A850NIM9_9FLAO</name>
<dbReference type="GO" id="GO:0030246">
    <property type="term" value="F:carbohydrate binding"/>
    <property type="evidence" value="ECO:0007669"/>
    <property type="project" value="InterPro"/>
</dbReference>
<feature type="chain" id="PRO_5032358627" description="Hydrolase" evidence="1">
    <location>
        <begin position="21"/>
        <end position="739"/>
    </location>
</feature>
<dbReference type="CDD" id="cd09618">
    <property type="entry name" value="CBM9_like_2"/>
    <property type="match status" value="1"/>
</dbReference>
<organism evidence="4 5">
    <name type="scientific">Flagellimonas chongwuensis</name>
    <dbReference type="NCBI Taxonomy" id="2697365"/>
    <lineage>
        <taxon>Bacteria</taxon>
        <taxon>Pseudomonadati</taxon>
        <taxon>Bacteroidota</taxon>
        <taxon>Flavobacteriia</taxon>
        <taxon>Flavobacteriales</taxon>
        <taxon>Flavobacteriaceae</taxon>
        <taxon>Flagellimonas</taxon>
    </lineage>
</organism>
<feature type="domain" description="Carbohydrate-binding" evidence="2">
    <location>
        <begin position="45"/>
        <end position="213"/>
    </location>
</feature>
<dbReference type="Proteomes" id="UP000558089">
    <property type="component" value="Unassembled WGS sequence"/>
</dbReference>
<dbReference type="GO" id="GO:0016052">
    <property type="term" value="P:carbohydrate catabolic process"/>
    <property type="evidence" value="ECO:0007669"/>
    <property type="project" value="InterPro"/>
</dbReference>
<dbReference type="GO" id="GO:0004553">
    <property type="term" value="F:hydrolase activity, hydrolyzing O-glycosyl compounds"/>
    <property type="evidence" value="ECO:0007669"/>
    <property type="project" value="InterPro"/>
</dbReference>
<dbReference type="SUPFAM" id="SSF49344">
    <property type="entry name" value="CBD9-like"/>
    <property type="match status" value="1"/>
</dbReference>
<dbReference type="Gene3D" id="2.60.40.1190">
    <property type="match status" value="1"/>
</dbReference>
<dbReference type="InterPro" id="IPR045670">
    <property type="entry name" value="DUF5916"/>
</dbReference>
<evidence type="ECO:0008006" key="6">
    <source>
        <dbReference type="Google" id="ProtNLM"/>
    </source>
</evidence>
<evidence type="ECO:0000259" key="2">
    <source>
        <dbReference type="Pfam" id="PF06452"/>
    </source>
</evidence>
<dbReference type="RefSeq" id="WP_176620670.1">
    <property type="nucleotide sequence ID" value="NZ_WYET01000004.1"/>
</dbReference>
<feature type="signal peptide" evidence="1">
    <location>
        <begin position="1"/>
        <end position="20"/>
    </location>
</feature>
<dbReference type="Pfam" id="PF06452">
    <property type="entry name" value="CBM9_1"/>
    <property type="match status" value="1"/>
</dbReference>
<protein>
    <recommendedName>
        <fullName evidence="6">Hydrolase</fullName>
    </recommendedName>
</protein>
<comment type="caution">
    <text evidence="4">The sequence shown here is derived from an EMBL/GenBank/DDBJ whole genome shotgun (WGS) entry which is preliminary data.</text>
</comment>
<evidence type="ECO:0000256" key="1">
    <source>
        <dbReference type="SAM" id="SignalP"/>
    </source>
</evidence>
<sequence length="739" mass="85379">MNKVNIWFTLFLLPILGVNAQNTISEDPQKKYQLRIKKAVSHIEVDGNLDEESWQQASVASNFWLKFPRDSEKASKETEVRMTYDDRFLYISAVCRDTSYYVVQTLKRDSRFFEGDAFGVVIDPVNRRSNGFLFGVSPMNVQSEDLISPTALSDLSFSWDNKWYSAVQQHEDKWVVEMAIPFKTLRFEAENTTWGINFFRNDLKRNEVYSWTNIPVNFEGYDIGYTGALYWDAPPNKTGTNISLIPYVSGSSYHDSEDVEAEDEYEIDGGFDAKVALTSSLNLDLTVNPDFSQIDVDVQQTNLTRFNLQFPERRPFFLENNDLFTNFGSPPARPIFTRAIGLDSNAQPIPISYGARISGNLGKSFRLGLLNLQTQHNDEGIAQNYSIFAFNQSVFDRSVIKGYVTNRQAVVKNEGFDDENYGRNAGLELNYKNLSGTLNPWVGLHLSKNPTEGVNTFRNAGLLYNNRNWDIFLDYFGIDTDYTADIGFLERIQNYDAANDTIIRLGYEHLFSRVRYIIRPKQSKKVNAHQFTVHYRGDWNPDWTFNEGNFLVGYATMFENTGQFTLEMERNRVQLLYATLFTSGPPLPPDLYTHTLARVGYTSDARKSLAFETQVQIGGFYNGNLNRYLAGLTYRAQPWGNFSVTFEQNDLRLPEPFVSENFLLVNQRTEINFSNKLFWTTFLQYNTQQDNFNVNSRLQWRYAPMSDFFIGYSDNYFSSPFLKHKNRGIIFKLNYWLTL</sequence>
<keyword evidence="1" id="KW-0732">Signal</keyword>
<evidence type="ECO:0000313" key="4">
    <source>
        <dbReference type="EMBL" id="NVN19046.1"/>
    </source>
</evidence>
<dbReference type="AlphaFoldDB" id="A0A850NIM9"/>
<keyword evidence="5" id="KW-1185">Reference proteome</keyword>
<dbReference type="EMBL" id="WYET01000004">
    <property type="protein sequence ID" value="NVN19046.1"/>
    <property type="molecule type" value="Genomic_DNA"/>
</dbReference>
<dbReference type="InterPro" id="IPR010502">
    <property type="entry name" value="Carb-bd_dom_fam9"/>
</dbReference>
<reference evidence="4 5" key="1">
    <citation type="submission" date="2020-01" db="EMBL/GenBank/DDBJ databases">
        <title>Draft Genome Analysis of Muricauda sp. HICW Isolated from coastal seawater of PR China.</title>
        <authorList>
            <person name="Chen M.-X."/>
        </authorList>
    </citation>
    <scope>NUCLEOTIDE SEQUENCE [LARGE SCALE GENOMIC DNA]</scope>
    <source>
        <strain evidence="4 5">HICW</strain>
    </source>
</reference>
<evidence type="ECO:0000259" key="3">
    <source>
        <dbReference type="Pfam" id="PF19313"/>
    </source>
</evidence>
<dbReference type="Pfam" id="PF19313">
    <property type="entry name" value="DUF5916"/>
    <property type="match status" value="1"/>
</dbReference>